<name>A0A375YFZ2_MYCPF</name>
<protein>
    <submittedName>
        <fullName evidence="2">Uncharacterized protein</fullName>
    </submittedName>
</protein>
<accession>A0A375YFZ2</accession>
<reference evidence="2 3" key="1">
    <citation type="submission" date="2018-05" db="EMBL/GenBank/DDBJ databases">
        <authorList>
            <consortium name="IHU Genomes"/>
        </authorList>
    </citation>
    <scope>NUCLEOTIDE SEQUENCE [LARGE SCALE GENOMIC DNA]</scope>
    <source>
        <strain evidence="2 3">P7335</strain>
    </source>
</reference>
<evidence type="ECO:0000313" key="3">
    <source>
        <dbReference type="Proteomes" id="UP000252008"/>
    </source>
</evidence>
<proteinExistence type="predicted"/>
<feature type="region of interest" description="Disordered" evidence="1">
    <location>
        <begin position="139"/>
        <end position="190"/>
    </location>
</feature>
<organism evidence="2 3">
    <name type="scientific">Mycolicibacterium parafortuitum</name>
    <name type="common">Mycobacterium parafortuitum</name>
    <dbReference type="NCBI Taxonomy" id="39692"/>
    <lineage>
        <taxon>Bacteria</taxon>
        <taxon>Bacillati</taxon>
        <taxon>Actinomycetota</taxon>
        <taxon>Actinomycetes</taxon>
        <taxon>Mycobacteriales</taxon>
        <taxon>Mycobacteriaceae</taxon>
        <taxon>Mycolicibacterium</taxon>
    </lineage>
</organism>
<sequence length="190" mass="19231">MASCTSRIGVRRARGIHTGAANWVCPPGLRRYITRWRATVCATSVPWSSSTSASARSIPAVTPAAVHTFSELRTKIGSGSTVTAGKSAAIRAANDQCVVATHPSSSPASAASTAPLHTLTTRRARGATSRIQSISVGSLRAVSVPKPPGSTTVSTSSPGPGSASAIRVSPVPVSTGAAAADTTRTRYPAP</sequence>
<evidence type="ECO:0000313" key="2">
    <source>
        <dbReference type="EMBL" id="SRX80028.1"/>
    </source>
</evidence>
<feature type="compositionally biased region" description="Low complexity" evidence="1">
    <location>
        <begin position="175"/>
        <end position="190"/>
    </location>
</feature>
<evidence type="ECO:0000256" key="1">
    <source>
        <dbReference type="SAM" id="MobiDB-lite"/>
    </source>
</evidence>
<dbReference type="EMBL" id="UEGS01000001">
    <property type="protein sequence ID" value="SRX80028.1"/>
    <property type="molecule type" value="Genomic_DNA"/>
</dbReference>
<dbReference type="AlphaFoldDB" id="A0A375YFZ2"/>
<gene>
    <name evidence="2" type="ORF">MPP7335_01766</name>
</gene>
<dbReference type="Proteomes" id="UP000252008">
    <property type="component" value="Unassembled WGS sequence"/>
</dbReference>
<keyword evidence="3" id="KW-1185">Reference proteome</keyword>
<feature type="compositionally biased region" description="Low complexity" evidence="1">
    <location>
        <begin position="149"/>
        <end position="162"/>
    </location>
</feature>